<proteinExistence type="predicted"/>
<name>A0A8J2JZC5_9HEXA</name>
<dbReference type="PANTHER" id="PTHR12231">
    <property type="entry name" value="CTX-RELATED TYPE I TRANSMEMBRANE PROTEIN"/>
    <property type="match status" value="1"/>
</dbReference>
<feature type="domain" description="Ig-like" evidence="5">
    <location>
        <begin position="51"/>
        <end position="135"/>
    </location>
</feature>
<evidence type="ECO:0000256" key="4">
    <source>
        <dbReference type="SAM" id="MobiDB-lite"/>
    </source>
</evidence>
<evidence type="ECO:0000256" key="2">
    <source>
        <dbReference type="ARBA" id="ARBA00023157"/>
    </source>
</evidence>
<gene>
    <name evidence="6" type="ORF">AFUS01_LOCUS18897</name>
</gene>
<reference evidence="6" key="1">
    <citation type="submission" date="2021-06" db="EMBL/GenBank/DDBJ databases">
        <authorList>
            <person name="Hodson N. C."/>
            <person name="Mongue J. A."/>
            <person name="Jaron S. K."/>
        </authorList>
    </citation>
    <scope>NUCLEOTIDE SEQUENCE</scope>
</reference>
<keyword evidence="1" id="KW-0677">Repeat</keyword>
<protein>
    <recommendedName>
        <fullName evidence="5">Ig-like domain-containing protein</fullName>
    </recommendedName>
</protein>
<feature type="compositionally biased region" description="Acidic residues" evidence="4">
    <location>
        <begin position="20"/>
        <end position="34"/>
    </location>
</feature>
<keyword evidence="2" id="KW-1015">Disulfide bond</keyword>
<dbReference type="OrthoDB" id="5985519at2759"/>
<dbReference type="Pfam" id="PF13927">
    <property type="entry name" value="Ig_3"/>
    <property type="match status" value="1"/>
</dbReference>
<keyword evidence="3" id="KW-0393">Immunoglobulin domain</keyword>
<dbReference type="AlphaFoldDB" id="A0A8J2JZC5"/>
<dbReference type="InterPro" id="IPR013151">
    <property type="entry name" value="Immunoglobulin_dom"/>
</dbReference>
<evidence type="ECO:0000313" key="7">
    <source>
        <dbReference type="Proteomes" id="UP000708208"/>
    </source>
</evidence>
<feature type="non-terminal residue" evidence="6">
    <location>
        <position position="1"/>
    </location>
</feature>
<dbReference type="InterPro" id="IPR007110">
    <property type="entry name" value="Ig-like_dom"/>
</dbReference>
<comment type="caution">
    <text evidence="6">The sequence shown here is derived from an EMBL/GenBank/DDBJ whole genome shotgun (WGS) entry which is preliminary data.</text>
</comment>
<evidence type="ECO:0000256" key="1">
    <source>
        <dbReference type="ARBA" id="ARBA00022737"/>
    </source>
</evidence>
<evidence type="ECO:0000313" key="6">
    <source>
        <dbReference type="EMBL" id="CAG7730238.1"/>
    </source>
</evidence>
<dbReference type="Pfam" id="PF00047">
    <property type="entry name" value="ig"/>
    <property type="match status" value="1"/>
</dbReference>
<evidence type="ECO:0000256" key="3">
    <source>
        <dbReference type="ARBA" id="ARBA00023319"/>
    </source>
</evidence>
<sequence length="176" mass="19792">MTFPLFLDDDNPYDYREDGNGDDYGSEEDEEAEDDRAYISSKPMIIDVDVGEEFTLECQGDPGDWAVMWEKEKGVNNTEVLFVQETKITSDDRINTLKNNTLLTVRDVAASDAGKYICRYSTPVTPVKQVIHTVNVRLPPRVSVESAVRIVKHGEPASLACNVTGYPKPTVSWERK</sequence>
<dbReference type="PANTHER" id="PTHR12231:SF253">
    <property type="entry name" value="DPR-INTERACTING PROTEIN ETA, ISOFORM B-RELATED"/>
    <property type="match status" value="1"/>
</dbReference>
<dbReference type="InterPro" id="IPR051170">
    <property type="entry name" value="Neural/epithelial_adhesion"/>
</dbReference>
<feature type="region of interest" description="Disordered" evidence="4">
    <location>
        <begin position="1"/>
        <end position="35"/>
    </location>
</feature>
<dbReference type="Proteomes" id="UP000708208">
    <property type="component" value="Unassembled WGS sequence"/>
</dbReference>
<organism evidence="6 7">
    <name type="scientific">Allacma fusca</name>
    <dbReference type="NCBI Taxonomy" id="39272"/>
    <lineage>
        <taxon>Eukaryota</taxon>
        <taxon>Metazoa</taxon>
        <taxon>Ecdysozoa</taxon>
        <taxon>Arthropoda</taxon>
        <taxon>Hexapoda</taxon>
        <taxon>Collembola</taxon>
        <taxon>Symphypleona</taxon>
        <taxon>Sminthuridae</taxon>
        <taxon>Allacma</taxon>
    </lineage>
</organism>
<keyword evidence="7" id="KW-1185">Reference proteome</keyword>
<dbReference type="SMART" id="SM00409">
    <property type="entry name" value="IG"/>
    <property type="match status" value="1"/>
</dbReference>
<accession>A0A8J2JZC5</accession>
<feature type="domain" description="Ig-like" evidence="5">
    <location>
        <begin position="140"/>
        <end position="176"/>
    </location>
</feature>
<dbReference type="InterPro" id="IPR003599">
    <property type="entry name" value="Ig_sub"/>
</dbReference>
<dbReference type="EMBL" id="CAJVCH010191135">
    <property type="protein sequence ID" value="CAG7730238.1"/>
    <property type="molecule type" value="Genomic_DNA"/>
</dbReference>
<dbReference type="PROSITE" id="PS50835">
    <property type="entry name" value="IG_LIKE"/>
    <property type="match status" value="2"/>
</dbReference>
<evidence type="ECO:0000259" key="5">
    <source>
        <dbReference type="PROSITE" id="PS50835"/>
    </source>
</evidence>